<dbReference type="HOGENOM" id="CLU_116351_2_0_1"/>
<dbReference type="AlphaFoldDB" id="A0A0C2Y2J2"/>
<protein>
    <submittedName>
        <fullName evidence="1">Uncharacterized protein</fullName>
    </submittedName>
</protein>
<dbReference type="OrthoDB" id="37659at2759"/>
<dbReference type="Proteomes" id="UP000053424">
    <property type="component" value="Unassembled WGS sequence"/>
</dbReference>
<dbReference type="EMBL" id="KN831823">
    <property type="protein sequence ID" value="KIM35312.1"/>
    <property type="molecule type" value="Genomic_DNA"/>
</dbReference>
<evidence type="ECO:0000313" key="1">
    <source>
        <dbReference type="EMBL" id="KIM35312.1"/>
    </source>
</evidence>
<sequence length="152" mass="17916">MATYHLIVAQYDLQRSHKYRNEHWSLVALKNKDEAHIFQLFGNADTFVYLPSQHASFHTSENLCGGCVVGSVEEGKIDWVREKLREVEVIRYKPGEFDCQTWVIHALRLLKDAEEESVNILEASDRKIREELIKERERWELGEDTLEERLFP</sequence>
<keyword evidence="2" id="KW-1185">Reference proteome</keyword>
<reference evidence="2" key="2">
    <citation type="submission" date="2015-01" db="EMBL/GenBank/DDBJ databases">
        <title>Evolutionary Origins and Diversification of the Mycorrhizal Mutualists.</title>
        <authorList>
            <consortium name="DOE Joint Genome Institute"/>
            <consortium name="Mycorrhizal Genomics Consortium"/>
            <person name="Kohler A."/>
            <person name="Kuo A."/>
            <person name="Nagy L.G."/>
            <person name="Floudas D."/>
            <person name="Copeland A."/>
            <person name="Barry K.W."/>
            <person name="Cichocki N."/>
            <person name="Veneault-Fourrey C."/>
            <person name="LaButti K."/>
            <person name="Lindquist E.A."/>
            <person name="Lipzen A."/>
            <person name="Lundell T."/>
            <person name="Morin E."/>
            <person name="Murat C."/>
            <person name="Riley R."/>
            <person name="Ohm R."/>
            <person name="Sun H."/>
            <person name="Tunlid A."/>
            <person name="Henrissat B."/>
            <person name="Grigoriev I.V."/>
            <person name="Hibbett D.S."/>
            <person name="Martin F."/>
        </authorList>
    </citation>
    <scope>NUCLEOTIDE SEQUENCE [LARGE SCALE GENOMIC DNA]</scope>
    <source>
        <strain evidence="2">h7</strain>
    </source>
</reference>
<reference evidence="1 2" key="1">
    <citation type="submission" date="2014-04" db="EMBL/GenBank/DDBJ databases">
        <authorList>
            <consortium name="DOE Joint Genome Institute"/>
            <person name="Kuo A."/>
            <person name="Gay G."/>
            <person name="Dore J."/>
            <person name="Kohler A."/>
            <person name="Nagy L.G."/>
            <person name="Floudas D."/>
            <person name="Copeland A."/>
            <person name="Barry K.W."/>
            <person name="Cichocki N."/>
            <person name="Veneault-Fourrey C."/>
            <person name="LaButti K."/>
            <person name="Lindquist E.A."/>
            <person name="Lipzen A."/>
            <person name="Lundell T."/>
            <person name="Morin E."/>
            <person name="Murat C."/>
            <person name="Sun H."/>
            <person name="Tunlid A."/>
            <person name="Henrissat B."/>
            <person name="Grigoriev I.V."/>
            <person name="Hibbett D.S."/>
            <person name="Martin F."/>
            <person name="Nordberg H.P."/>
            <person name="Cantor M.N."/>
            <person name="Hua S.X."/>
        </authorList>
    </citation>
    <scope>NUCLEOTIDE SEQUENCE [LARGE SCALE GENOMIC DNA]</scope>
    <source>
        <strain evidence="2">h7</strain>
    </source>
</reference>
<evidence type="ECO:0000313" key="2">
    <source>
        <dbReference type="Proteomes" id="UP000053424"/>
    </source>
</evidence>
<proteinExistence type="predicted"/>
<name>A0A0C2Y2J2_HEBCY</name>
<gene>
    <name evidence="1" type="ORF">M413DRAFT_449817</name>
</gene>
<accession>A0A0C2Y2J2</accession>
<organism evidence="1 2">
    <name type="scientific">Hebeloma cylindrosporum</name>
    <dbReference type="NCBI Taxonomy" id="76867"/>
    <lineage>
        <taxon>Eukaryota</taxon>
        <taxon>Fungi</taxon>
        <taxon>Dikarya</taxon>
        <taxon>Basidiomycota</taxon>
        <taxon>Agaricomycotina</taxon>
        <taxon>Agaricomycetes</taxon>
        <taxon>Agaricomycetidae</taxon>
        <taxon>Agaricales</taxon>
        <taxon>Agaricineae</taxon>
        <taxon>Hymenogastraceae</taxon>
        <taxon>Hebeloma</taxon>
    </lineage>
</organism>